<keyword evidence="6 15" id="KW-0812">Transmembrane</keyword>
<comment type="caution">
    <text evidence="17">The sequence shown here is derived from an EMBL/GenBank/DDBJ whole genome shotgun (WGS) entry which is preliminary data.</text>
</comment>
<dbReference type="GO" id="GO:0098703">
    <property type="term" value="P:calcium ion import across plasma membrane"/>
    <property type="evidence" value="ECO:0007669"/>
    <property type="project" value="TreeGrafter"/>
</dbReference>
<feature type="region of interest" description="Disordered" evidence="14">
    <location>
        <begin position="1"/>
        <end position="51"/>
    </location>
</feature>
<evidence type="ECO:0000256" key="1">
    <source>
        <dbReference type="ARBA" id="ARBA00004651"/>
    </source>
</evidence>
<dbReference type="InterPro" id="IPR024862">
    <property type="entry name" value="TRPV"/>
</dbReference>
<feature type="repeat" description="ANK" evidence="13">
    <location>
        <begin position="170"/>
        <end position="202"/>
    </location>
</feature>
<feature type="repeat" description="ANK" evidence="13">
    <location>
        <begin position="203"/>
        <end position="235"/>
    </location>
</feature>
<accession>A0AAD9JC68</accession>
<keyword evidence="7" id="KW-0677">Repeat</keyword>
<feature type="compositionally biased region" description="Basic residues" evidence="14">
    <location>
        <begin position="1"/>
        <end position="11"/>
    </location>
</feature>
<keyword evidence="12" id="KW-0407">Ion channel</keyword>
<dbReference type="SMART" id="SM00248">
    <property type="entry name" value="ANK"/>
    <property type="match status" value="5"/>
</dbReference>
<feature type="transmembrane region" description="Helical" evidence="15">
    <location>
        <begin position="585"/>
        <end position="604"/>
    </location>
</feature>
<keyword evidence="18" id="KW-1185">Reference proteome</keyword>
<dbReference type="Pfam" id="PF12796">
    <property type="entry name" value="Ank_2"/>
    <property type="match status" value="1"/>
</dbReference>
<keyword evidence="2" id="KW-0813">Transport</keyword>
<dbReference type="SUPFAM" id="SSF81324">
    <property type="entry name" value="Voltage-gated potassium channels"/>
    <property type="match status" value="1"/>
</dbReference>
<feature type="region of interest" description="Disordered" evidence="14">
    <location>
        <begin position="937"/>
        <end position="972"/>
    </location>
</feature>
<feature type="compositionally biased region" description="Polar residues" evidence="14">
    <location>
        <begin position="900"/>
        <end position="912"/>
    </location>
</feature>
<feature type="compositionally biased region" description="Polar residues" evidence="14">
    <location>
        <begin position="39"/>
        <end position="49"/>
    </location>
</feature>
<keyword evidence="8" id="KW-0106">Calcium</keyword>
<comment type="subcellular location">
    <subcellularLocation>
        <location evidence="1">Cell membrane</location>
        <topology evidence="1">Multi-pass membrane protein</topology>
    </subcellularLocation>
</comment>
<feature type="region of interest" description="Disordered" evidence="14">
    <location>
        <begin position="900"/>
        <end position="919"/>
    </location>
</feature>
<feature type="region of interest" description="Disordered" evidence="14">
    <location>
        <begin position="780"/>
        <end position="805"/>
    </location>
</feature>
<gene>
    <name evidence="17" type="ORF">LSH36_433g03181</name>
</gene>
<evidence type="ECO:0000313" key="18">
    <source>
        <dbReference type="Proteomes" id="UP001208570"/>
    </source>
</evidence>
<evidence type="ECO:0000256" key="10">
    <source>
        <dbReference type="ARBA" id="ARBA00023065"/>
    </source>
</evidence>
<evidence type="ECO:0000256" key="8">
    <source>
        <dbReference type="ARBA" id="ARBA00022837"/>
    </source>
</evidence>
<dbReference type="Proteomes" id="UP001208570">
    <property type="component" value="Unassembled WGS sequence"/>
</dbReference>
<dbReference type="Gene3D" id="1.25.40.20">
    <property type="entry name" value="Ankyrin repeat-containing domain"/>
    <property type="match status" value="1"/>
</dbReference>
<evidence type="ECO:0000256" key="14">
    <source>
        <dbReference type="SAM" id="MobiDB-lite"/>
    </source>
</evidence>
<feature type="transmembrane region" description="Helical" evidence="15">
    <location>
        <begin position="542"/>
        <end position="558"/>
    </location>
</feature>
<evidence type="ECO:0000256" key="9">
    <source>
        <dbReference type="ARBA" id="ARBA00022989"/>
    </source>
</evidence>
<dbReference type="GO" id="GO:0005886">
    <property type="term" value="C:plasma membrane"/>
    <property type="evidence" value="ECO:0007669"/>
    <property type="project" value="UniProtKB-SubCell"/>
</dbReference>
<feature type="transmembrane region" description="Helical" evidence="15">
    <location>
        <begin position="396"/>
        <end position="419"/>
    </location>
</feature>
<evidence type="ECO:0000256" key="6">
    <source>
        <dbReference type="ARBA" id="ARBA00022692"/>
    </source>
</evidence>
<feature type="transmembrane region" description="Helical" evidence="15">
    <location>
        <begin position="431"/>
        <end position="449"/>
    </location>
</feature>
<evidence type="ECO:0000256" key="13">
    <source>
        <dbReference type="PROSITE-ProRule" id="PRU00023"/>
    </source>
</evidence>
<feature type="repeat" description="ANK" evidence="13">
    <location>
        <begin position="271"/>
        <end position="293"/>
    </location>
</feature>
<name>A0AAD9JC68_9ANNE</name>
<dbReference type="PROSITE" id="PS50297">
    <property type="entry name" value="ANK_REP_REGION"/>
    <property type="match status" value="3"/>
</dbReference>
<feature type="transmembrane region" description="Helical" evidence="15">
    <location>
        <begin position="512"/>
        <end position="530"/>
    </location>
</feature>
<evidence type="ECO:0000256" key="7">
    <source>
        <dbReference type="ARBA" id="ARBA00022737"/>
    </source>
</evidence>
<dbReference type="AlphaFoldDB" id="A0AAD9JC68"/>
<keyword evidence="3" id="KW-1003">Cell membrane</keyword>
<evidence type="ECO:0000256" key="4">
    <source>
        <dbReference type="ARBA" id="ARBA00022568"/>
    </source>
</evidence>
<sequence length="972" mass="111770">MNTDKHKKSKNKDRSRVHPDTGQYNGSFEPESVDDKQNNRNTVSKFQSSVRKRLNEKNAISVIANVKKGAIKWRSYTTSRRKIDYDGEHGFNRKRTGGLGLEYDASKADRDVTDGNLNSTEQQLMRAHNRNLIEYFARLSQSVDMDECVNLDYVESLLSNGASVNCTDKYGQTILHEVARAWHTDVARFLVEHGANFNQGDRYGRTPLHVAAAVDYAEMVTLLIDIGANKECRTDGENQTPVHFAARNDACSSLNILIKAGCEYKEIVDYKGRTPLHVAAQLDRSETARFLLELDDPAPAGTTDNCGESVLVSMINKMPPVASLALDQYHTTDRANRRQHYHLQNLEPKKPDDTRPGFPQSALRVCVRQNRYDLIEHDVFLCLIKIKWKRFARRHAIIGVVINLIFNILWSVQGILIEYDQRHLYILPEQWWRIFLFILAIIITIYQVVDEFREYHSSKKAHKLWRDWREKELEHDKAFAHPRWPEEIAYLEQEDGDLDKLRPQYFNDFWNIYDWICYVFLLIVIITHLADVIHHTNLLARLHIRIMAVTIILLWLRLMKSTRAFSLLGPFIVMIGHMLRDFMKFIFLYMVFFIPYACAFWMLFGENKVPEEFQGLPGSRNFTVTVDGLSTADALLFTLFRMTLVDDYDYDGMKSIDYIMAYVLIGSWLAISAVLMLNMLIALLSDTFQRVHDNARANALMQKAIFILNVEETMSKKSKNQFRRYIQEQCSPLTRFYDDDAAGSGGGDELKKVTFQIKDELEELANNLKASDHYMRENLNEENEDAEKNHEKSRPAPFSQNGGQRKLVSNKKFEYEMDLLRGDVQTIQKQQRLMINRFKDEMTSVKSLLLQLLSQQSGSQESTSQAGGASQQSVLGMTVGPSLIPQSGYIQPIRSTLVRSSSHPIQQRSSVPVTHDPEWIQSEQKRKEELETLRRQLHDQVSSSGGSGRLITRPSLTPLNTADSMVPMRLLG</sequence>
<dbReference type="Pfam" id="PF00520">
    <property type="entry name" value="Ion_trans"/>
    <property type="match status" value="1"/>
</dbReference>
<feature type="compositionally biased region" description="Polar residues" evidence="14">
    <location>
        <begin position="954"/>
        <end position="963"/>
    </location>
</feature>
<keyword evidence="9 15" id="KW-1133">Transmembrane helix</keyword>
<dbReference type="InterPro" id="IPR002110">
    <property type="entry name" value="Ankyrin_rpt"/>
</dbReference>
<dbReference type="Pfam" id="PF00023">
    <property type="entry name" value="Ank"/>
    <property type="match status" value="1"/>
</dbReference>
<reference evidence="17" key="1">
    <citation type="journal article" date="2023" name="Mol. Biol. Evol.">
        <title>Third-Generation Sequencing Reveals the Adaptive Role of the Epigenome in Three Deep-Sea Polychaetes.</title>
        <authorList>
            <person name="Perez M."/>
            <person name="Aroh O."/>
            <person name="Sun Y."/>
            <person name="Lan Y."/>
            <person name="Juniper S.K."/>
            <person name="Young C.R."/>
            <person name="Angers B."/>
            <person name="Qian P.Y."/>
        </authorList>
    </citation>
    <scope>NUCLEOTIDE SEQUENCE</scope>
    <source>
        <strain evidence="17">P08H-3</strain>
    </source>
</reference>
<dbReference type="InterPro" id="IPR005821">
    <property type="entry name" value="Ion_trans_dom"/>
</dbReference>
<feature type="domain" description="Ion transport" evidence="16">
    <location>
        <begin position="502"/>
        <end position="694"/>
    </location>
</feature>
<evidence type="ECO:0000256" key="3">
    <source>
        <dbReference type="ARBA" id="ARBA00022475"/>
    </source>
</evidence>
<evidence type="ECO:0000256" key="12">
    <source>
        <dbReference type="ARBA" id="ARBA00023303"/>
    </source>
</evidence>
<evidence type="ECO:0000256" key="15">
    <source>
        <dbReference type="SAM" id="Phobius"/>
    </source>
</evidence>
<evidence type="ECO:0000256" key="11">
    <source>
        <dbReference type="ARBA" id="ARBA00023136"/>
    </source>
</evidence>
<evidence type="ECO:0000313" key="17">
    <source>
        <dbReference type="EMBL" id="KAK2149886.1"/>
    </source>
</evidence>
<dbReference type="EMBL" id="JAODUP010000433">
    <property type="protein sequence ID" value="KAK2149886.1"/>
    <property type="molecule type" value="Genomic_DNA"/>
</dbReference>
<organism evidence="17 18">
    <name type="scientific">Paralvinella palmiformis</name>
    <dbReference type="NCBI Taxonomy" id="53620"/>
    <lineage>
        <taxon>Eukaryota</taxon>
        <taxon>Metazoa</taxon>
        <taxon>Spiralia</taxon>
        <taxon>Lophotrochozoa</taxon>
        <taxon>Annelida</taxon>
        <taxon>Polychaeta</taxon>
        <taxon>Sedentaria</taxon>
        <taxon>Canalipalpata</taxon>
        <taxon>Terebellida</taxon>
        <taxon>Terebelliformia</taxon>
        <taxon>Alvinellidae</taxon>
        <taxon>Paralvinella</taxon>
    </lineage>
</organism>
<protein>
    <recommendedName>
        <fullName evidence="16">Ion transport domain-containing protein</fullName>
    </recommendedName>
</protein>
<keyword evidence="4" id="KW-0109">Calcium transport</keyword>
<dbReference type="PANTHER" id="PTHR10582">
    <property type="entry name" value="TRANSIENT RECEPTOR POTENTIAL ION CHANNEL PROTEIN"/>
    <property type="match status" value="1"/>
</dbReference>
<evidence type="ECO:0000259" key="16">
    <source>
        <dbReference type="Pfam" id="PF00520"/>
    </source>
</evidence>
<keyword evidence="5" id="KW-0107">Calcium channel</keyword>
<feature type="transmembrane region" description="Helical" evidence="15">
    <location>
        <begin position="659"/>
        <end position="684"/>
    </location>
</feature>
<keyword evidence="11 15" id="KW-0472">Membrane</keyword>
<dbReference type="GO" id="GO:0005262">
    <property type="term" value="F:calcium channel activity"/>
    <property type="evidence" value="ECO:0007669"/>
    <property type="project" value="UniProtKB-KW"/>
</dbReference>
<evidence type="ECO:0000256" key="2">
    <source>
        <dbReference type="ARBA" id="ARBA00022448"/>
    </source>
</evidence>
<proteinExistence type="predicted"/>
<dbReference type="PANTHER" id="PTHR10582:SF33">
    <property type="entry name" value="TRANSIENT RECEPTOR POTENTIAL CHANNEL PYREXIA"/>
    <property type="match status" value="1"/>
</dbReference>
<dbReference type="PROSITE" id="PS50088">
    <property type="entry name" value="ANK_REPEAT"/>
    <property type="match status" value="3"/>
</dbReference>
<dbReference type="SUPFAM" id="SSF48403">
    <property type="entry name" value="Ankyrin repeat"/>
    <property type="match status" value="1"/>
</dbReference>
<evidence type="ECO:0000256" key="5">
    <source>
        <dbReference type="ARBA" id="ARBA00022673"/>
    </source>
</evidence>
<dbReference type="Gene3D" id="1.10.287.70">
    <property type="match status" value="1"/>
</dbReference>
<keyword evidence="10" id="KW-0406">Ion transport</keyword>
<keyword evidence="13" id="KW-0040">ANK repeat</keyword>
<dbReference type="InterPro" id="IPR036770">
    <property type="entry name" value="Ankyrin_rpt-contain_sf"/>
</dbReference>